<dbReference type="HOGENOM" id="CLU_1172413_0_0_1"/>
<dbReference type="GO" id="GO:0003676">
    <property type="term" value="F:nucleic acid binding"/>
    <property type="evidence" value="ECO:0007669"/>
    <property type="project" value="InterPro"/>
</dbReference>
<sequence length="237" mass="25905">MPTSCLSNRNRRVAQGGDWAPTCARCGIIHPGKCRDGQSGYFKCGQEGHFKKECPEKWQGSGNQGYRVQSSSVAPPDRVAPRGANFGTGGGTNRLYAINSLQEQEDSPDVVTVSPPDRVAPRGANFGTGGGTNRLYAINSLQEQEDSPDVVTVNYIRVKPEGDQFIQLENTLGLGEHRKEERRKGTSRIRKEQSILVVDSPRNSSYNVCESLIALGSFTHAPNMFSSAKLVLKEFES</sequence>
<feature type="region of interest" description="Disordered" evidence="2">
    <location>
        <begin position="103"/>
        <end position="126"/>
    </location>
</feature>
<evidence type="ECO:0000313" key="4">
    <source>
        <dbReference type="EnsemblPlants" id="PGSC0003DMT400087903"/>
    </source>
</evidence>
<proteinExistence type="predicted"/>
<dbReference type="InterPro" id="IPR001878">
    <property type="entry name" value="Znf_CCHC"/>
</dbReference>
<feature type="compositionally biased region" description="Polar residues" evidence="2">
    <location>
        <begin position="60"/>
        <end position="73"/>
    </location>
</feature>
<organism evidence="4 5">
    <name type="scientific">Solanum tuberosum</name>
    <name type="common">Potato</name>
    <dbReference type="NCBI Taxonomy" id="4113"/>
    <lineage>
        <taxon>Eukaryota</taxon>
        <taxon>Viridiplantae</taxon>
        <taxon>Streptophyta</taxon>
        <taxon>Embryophyta</taxon>
        <taxon>Tracheophyta</taxon>
        <taxon>Spermatophyta</taxon>
        <taxon>Magnoliopsida</taxon>
        <taxon>eudicotyledons</taxon>
        <taxon>Gunneridae</taxon>
        <taxon>Pentapetalae</taxon>
        <taxon>asterids</taxon>
        <taxon>lamiids</taxon>
        <taxon>Solanales</taxon>
        <taxon>Solanaceae</taxon>
        <taxon>Solanoideae</taxon>
        <taxon>Solaneae</taxon>
        <taxon>Solanum</taxon>
    </lineage>
</organism>
<keyword evidence="1" id="KW-0479">Metal-binding</keyword>
<evidence type="ECO:0000256" key="1">
    <source>
        <dbReference type="PROSITE-ProRule" id="PRU00047"/>
    </source>
</evidence>
<reference evidence="5" key="1">
    <citation type="journal article" date="2011" name="Nature">
        <title>Genome sequence and analysis of the tuber crop potato.</title>
        <authorList>
            <consortium name="The Potato Genome Sequencing Consortium"/>
        </authorList>
    </citation>
    <scope>NUCLEOTIDE SEQUENCE [LARGE SCALE GENOMIC DNA]</scope>
    <source>
        <strain evidence="5">cv. DM1-3 516 R44</strain>
    </source>
</reference>
<dbReference type="InParanoid" id="M1DET5"/>
<name>M1DET5_SOLTU</name>
<evidence type="ECO:0000313" key="5">
    <source>
        <dbReference type="Proteomes" id="UP000011115"/>
    </source>
</evidence>
<evidence type="ECO:0000256" key="2">
    <source>
        <dbReference type="SAM" id="MobiDB-lite"/>
    </source>
</evidence>
<accession>M1DET5</accession>
<dbReference type="Gramene" id="PGSC0003DMT400087903">
    <property type="protein sequence ID" value="PGSC0003DMT400087903"/>
    <property type="gene ID" value="PGSC0003DMG400037474"/>
</dbReference>
<keyword evidence="1" id="KW-0863">Zinc-finger</keyword>
<dbReference type="Gene3D" id="4.10.60.10">
    <property type="entry name" value="Zinc finger, CCHC-type"/>
    <property type="match status" value="1"/>
</dbReference>
<dbReference type="AlphaFoldDB" id="M1DET5"/>
<keyword evidence="1" id="KW-0862">Zinc</keyword>
<dbReference type="PaxDb" id="4113-PGSC0003DMT400087903"/>
<dbReference type="Proteomes" id="UP000011115">
    <property type="component" value="Unassembled WGS sequence"/>
</dbReference>
<reference evidence="4" key="2">
    <citation type="submission" date="2015-06" db="UniProtKB">
        <authorList>
            <consortium name="EnsemblPlants"/>
        </authorList>
    </citation>
    <scope>IDENTIFICATION</scope>
    <source>
        <strain evidence="4">DM1-3 516 R44</strain>
    </source>
</reference>
<dbReference type="GO" id="GO:0008270">
    <property type="term" value="F:zinc ion binding"/>
    <property type="evidence" value="ECO:0007669"/>
    <property type="project" value="UniProtKB-KW"/>
</dbReference>
<dbReference type="Pfam" id="PF00098">
    <property type="entry name" value="zf-CCHC"/>
    <property type="match status" value="1"/>
</dbReference>
<protein>
    <submittedName>
        <fullName evidence="4">Retrotransposon gag protein</fullName>
    </submittedName>
</protein>
<feature type="domain" description="CCHC-type" evidence="3">
    <location>
        <begin position="42"/>
        <end position="56"/>
    </location>
</feature>
<feature type="region of interest" description="Disordered" evidence="2">
    <location>
        <begin position="59"/>
        <end position="91"/>
    </location>
</feature>
<keyword evidence="5" id="KW-1185">Reference proteome</keyword>
<dbReference type="PROSITE" id="PS50158">
    <property type="entry name" value="ZF_CCHC"/>
    <property type="match status" value="1"/>
</dbReference>
<dbReference type="EnsemblPlants" id="PGSC0003DMT400087903">
    <property type="protein sequence ID" value="PGSC0003DMT400087903"/>
    <property type="gene ID" value="PGSC0003DMG400037474"/>
</dbReference>
<evidence type="ECO:0000259" key="3">
    <source>
        <dbReference type="PROSITE" id="PS50158"/>
    </source>
</evidence>